<evidence type="ECO:0000256" key="3">
    <source>
        <dbReference type="ARBA" id="ARBA00022840"/>
    </source>
</evidence>
<keyword evidence="3 5" id="KW-0067">ATP-binding</keyword>
<keyword evidence="7" id="KW-1185">Reference proteome</keyword>
<protein>
    <submittedName>
        <fullName evidence="6">Molecular chaperone HscC</fullName>
    </submittedName>
</protein>
<dbReference type="RefSeq" id="WP_074967949.1">
    <property type="nucleotide sequence ID" value="NZ_CBCRYP010000016.1"/>
</dbReference>
<dbReference type="OrthoDB" id="9766019at2"/>
<dbReference type="Proteomes" id="UP000183635">
    <property type="component" value="Unassembled WGS sequence"/>
</dbReference>
<dbReference type="STRING" id="34004.SAMN04488021_11668"/>
<dbReference type="AlphaFoldDB" id="A0A1I3AT46"/>
<reference evidence="6 7" key="1">
    <citation type="submission" date="2016-10" db="EMBL/GenBank/DDBJ databases">
        <authorList>
            <person name="de Groot N.N."/>
        </authorList>
    </citation>
    <scope>NUCLEOTIDE SEQUENCE [LARGE SCALE GENOMIC DNA]</scope>
    <source>
        <strain evidence="6 7">DSM 8537</strain>
    </source>
</reference>
<accession>A0A1I3AT46</accession>
<dbReference type="PROSITE" id="PS00329">
    <property type="entry name" value="HSP70_2"/>
    <property type="match status" value="1"/>
</dbReference>
<organism evidence="6 7">
    <name type="scientific">Paracoccus aminovorans</name>
    <dbReference type="NCBI Taxonomy" id="34004"/>
    <lineage>
        <taxon>Bacteria</taxon>
        <taxon>Pseudomonadati</taxon>
        <taxon>Pseudomonadota</taxon>
        <taxon>Alphaproteobacteria</taxon>
        <taxon>Rhodobacterales</taxon>
        <taxon>Paracoccaceae</taxon>
        <taxon>Paracoccus</taxon>
    </lineage>
</organism>
<keyword evidence="4" id="KW-0143">Chaperone</keyword>
<dbReference type="InterPro" id="IPR013126">
    <property type="entry name" value="Hsp_70_fam"/>
</dbReference>
<evidence type="ECO:0000313" key="6">
    <source>
        <dbReference type="EMBL" id="SFH52511.1"/>
    </source>
</evidence>
<dbReference type="PANTHER" id="PTHR19375">
    <property type="entry name" value="HEAT SHOCK PROTEIN 70KDA"/>
    <property type="match status" value="1"/>
</dbReference>
<proteinExistence type="inferred from homology"/>
<dbReference type="Gene3D" id="2.60.34.10">
    <property type="entry name" value="Substrate Binding Domain Of DNAk, Chain A, domain 1"/>
    <property type="match status" value="1"/>
</dbReference>
<evidence type="ECO:0000256" key="5">
    <source>
        <dbReference type="RuleBase" id="RU003322"/>
    </source>
</evidence>
<evidence type="ECO:0000256" key="4">
    <source>
        <dbReference type="ARBA" id="ARBA00023186"/>
    </source>
</evidence>
<dbReference type="Pfam" id="PF00012">
    <property type="entry name" value="HSP70"/>
    <property type="match status" value="2"/>
</dbReference>
<dbReference type="InterPro" id="IPR029047">
    <property type="entry name" value="HSP70_peptide-bd_sf"/>
</dbReference>
<dbReference type="SUPFAM" id="SSF53067">
    <property type="entry name" value="Actin-like ATPase domain"/>
    <property type="match status" value="2"/>
</dbReference>
<gene>
    <name evidence="6" type="ORF">SAMN04488021_11668</name>
</gene>
<keyword evidence="2 5" id="KW-0547">Nucleotide-binding</keyword>
<dbReference type="PRINTS" id="PR00301">
    <property type="entry name" value="HEATSHOCK70"/>
</dbReference>
<dbReference type="Gene3D" id="3.90.640.10">
    <property type="entry name" value="Actin, Chain A, domain 4"/>
    <property type="match status" value="1"/>
</dbReference>
<sequence length="569" mass="61594">MSSISVGIDLGTTHSLIAVFDAENGATLVRNGDGAALTPSVVGLSDDGTLLVGGPAHAQRLRKPAQTHAAFKRHMGTGKEFALGRQRLSAPQLSALVLRKLHTDLEAAYPGAEIDALVISVPAYFSSAQREATMLAAELAGLPRPRLVNEPTAAALAYGLNEREGEQTFIVLDLGGGTFDVSIIEMFEGVMEVRASSGDAMLGGGDFTACLRRDIVERLQLDGRPLSAAEQARIEAAAEALKRHLSRAEQAEATIALDDGPQDYRIDRRRFEELCAGLLMRMRRPIERCLYDARLEVGEIDRVMLVGGATRMTMIRGLVSRMLRRLPESGLDPDEVVALGAAVQAGLAARNTALADMVMTDVAPFSLGIASRIATESGIIEGGFAPIIERNTTLPASRMQQFTTIQDNQDMIEIAVYQGEAPIAVENVLIGKTHVAMPRGKAGTQQIEVRFSYDSSGLLHVRITVLSTGAQTDLVIEGSAAALSPAERRRRLQELAAYMLHPREDGDNLALSERLKGLYAMFLGADRAYVAELIARFETALNEQDPRRIADLRKELARTADELERSYVR</sequence>
<evidence type="ECO:0000256" key="1">
    <source>
        <dbReference type="ARBA" id="ARBA00007381"/>
    </source>
</evidence>
<dbReference type="GO" id="GO:0005524">
    <property type="term" value="F:ATP binding"/>
    <property type="evidence" value="ECO:0007669"/>
    <property type="project" value="UniProtKB-KW"/>
</dbReference>
<dbReference type="PROSITE" id="PS00297">
    <property type="entry name" value="HSP70_1"/>
    <property type="match status" value="1"/>
</dbReference>
<comment type="similarity">
    <text evidence="1 5">Belongs to the heat shock protein 70 family.</text>
</comment>
<dbReference type="SUPFAM" id="SSF100920">
    <property type="entry name" value="Heat shock protein 70kD (HSP70), peptide-binding domain"/>
    <property type="match status" value="1"/>
</dbReference>
<dbReference type="Gene3D" id="3.30.420.40">
    <property type="match status" value="2"/>
</dbReference>
<dbReference type="FunFam" id="3.30.420.40:FF:000071">
    <property type="entry name" value="Molecular chaperone DnaK"/>
    <property type="match status" value="1"/>
</dbReference>
<name>A0A1I3AT46_9RHOB</name>
<evidence type="ECO:0000313" key="7">
    <source>
        <dbReference type="Proteomes" id="UP000183635"/>
    </source>
</evidence>
<dbReference type="EMBL" id="FOPU01000016">
    <property type="protein sequence ID" value="SFH52511.1"/>
    <property type="molecule type" value="Genomic_DNA"/>
</dbReference>
<dbReference type="GO" id="GO:0140662">
    <property type="term" value="F:ATP-dependent protein folding chaperone"/>
    <property type="evidence" value="ECO:0007669"/>
    <property type="project" value="InterPro"/>
</dbReference>
<dbReference type="InterPro" id="IPR043129">
    <property type="entry name" value="ATPase_NBD"/>
</dbReference>
<dbReference type="InterPro" id="IPR018181">
    <property type="entry name" value="Heat_shock_70_CS"/>
</dbReference>
<evidence type="ECO:0000256" key="2">
    <source>
        <dbReference type="ARBA" id="ARBA00022741"/>
    </source>
</evidence>